<feature type="chain" id="PRO_5035176863" description="DUF6377 domain-containing protein" evidence="3">
    <location>
        <begin position="28"/>
        <end position="547"/>
    </location>
</feature>
<evidence type="ECO:0000256" key="2">
    <source>
        <dbReference type="SAM" id="Phobius"/>
    </source>
</evidence>
<feature type="domain" description="DUF6377" evidence="4">
    <location>
        <begin position="263"/>
        <end position="510"/>
    </location>
</feature>
<dbReference type="AlphaFoldDB" id="A0A8J3G6X4"/>
<feature type="transmembrane region" description="Helical" evidence="2">
    <location>
        <begin position="338"/>
        <end position="357"/>
    </location>
</feature>
<comment type="caution">
    <text evidence="5">The sequence shown here is derived from an EMBL/GenBank/DDBJ whole genome shotgun (WGS) entry which is preliminary data.</text>
</comment>
<proteinExistence type="predicted"/>
<evidence type="ECO:0000256" key="3">
    <source>
        <dbReference type="SAM" id="SignalP"/>
    </source>
</evidence>
<feature type="coiled-coil region" evidence="1">
    <location>
        <begin position="356"/>
        <end position="390"/>
    </location>
</feature>
<dbReference type="Pfam" id="PF19904">
    <property type="entry name" value="DUF6377"/>
    <property type="match status" value="1"/>
</dbReference>
<name>A0A8J3G6X4_9BACT</name>
<feature type="signal peptide" evidence="3">
    <location>
        <begin position="1"/>
        <end position="27"/>
    </location>
</feature>
<keyword evidence="3" id="KW-0732">Signal</keyword>
<accession>A0A8J3G6X4</accession>
<evidence type="ECO:0000313" key="5">
    <source>
        <dbReference type="EMBL" id="GHB47670.1"/>
    </source>
</evidence>
<evidence type="ECO:0000313" key="6">
    <source>
        <dbReference type="Proteomes" id="UP000642809"/>
    </source>
</evidence>
<dbReference type="EMBL" id="BMYF01000021">
    <property type="protein sequence ID" value="GHB47670.1"/>
    <property type="molecule type" value="Genomic_DNA"/>
</dbReference>
<organism evidence="5 6">
    <name type="scientific">Mongoliitalea lutea</name>
    <dbReference type="NCBI Taxonomy" id="849756"/>
    <lineage>
        <taxon>Bacteria</taxon>
        <taxon>Pseudomonadati</taxon>
        <taxon>Bacteroidota</taxon>
        <taxon>Cytophagia</taxon>
        <taxon>Cytophagales</taxon>
        <taxon>Cyclobacteriaceae</taxon>
        <taxon>Mongoliitalea</taxon>
    </lineage>
</organism>
<reference evidence="5" key="1">
    <citation type="journal article" date="2014" name="Int. J. Syst. Evol. Microbiol.">
        <title>Complete genome sequence of Corynebacterium casei LMG S-19264T (=DSM 44701T), isolated from a smear-ripened cheese.</title>
        <authorList>
            <consortium name="US DOE Joint Genome Institute (JGI-PGF)"/>
            <person name="Walter F."/>
            <person name="Albersmeier A."/>
            <person name="Kalinowski J."/>
            <person name="Ruckert C."/>
        </authorList>
    </citation>
    <scope>NUCLEOTIDE SEQUENCE</scope>
    <source>
        <strain evidence="5">KCTC 23224</strain>
    </source>
</reference>
<keyword evidence="2" id="KW-1133">Transmembrane helix</keyword>
<keyword evidence="6" id="KW-1185">Reference proteome</keyword>
<keyword evidence="2" id="KW-0472">Membrane</keyword>
<evidence type="ECO:0000256" key="1">
    <source>
        <dbReference type="SAM" id="Coils"/>
    </source>
</evidence>
<gene>
    <name evidence="5" type="ORF">GCM10008106_30620</name>
</gene>
<dbReference type="InterPro" id="IPR045957">
    <property type="entry name" value="DUF6377"/>
</dbReference>
<reference evidence="5" key="2">
    <citation type="submission" date="2020-09" db="EMBL/GenBank/DDBJ databases">
        <authorList>
            <person name="Sun Q."/>
            <person name="Kim S."/>
        </authorList>
    </citation>
    <scope>NUCLEOTIDE SEQUENCE</scope>
    <source>
        <strain evidence="5">KCTC 23224</strain>
    </source>
</reference>
<evidence type="ECO:0000259" key="4">
    <source>
        <dbReference type="Pfam" id="PF19904"/>
    </source>
</evidence>
<keyword evidence="2" id="KW-0812">Transmembrane</keyword>
<dbReference type="RefSeq" id="WP_189584652.1">
    <property type="nucleotide sequence ID" value="NZ_BMYF01000021.1"/>
</dbReference>
<sequence length="547" mass="63841">MLSRKRKLPIVLFFFLAFLCCHYSAFASLSNLDSLIKAIDSAIENKDFFTKRKETKIDSLHAALAIFTDKNRKYDVNSFLFKELEHYDLNRALNVAKEKRKLALQLGDKHHIEQSQMNVAEMLGKMGMYKEAFEILDTIDVAIIDKNNKQYLYHIYHSTYSLLYQSSLSDEERQKYIRYVYQYKDSLLQVLDKSKLNYQLVYTARLLDYGHYDSALEYILGAYPNYLDQKDNFSFDYTLASVYEAMGNTNLQKEYLARAALQDLMKPVKSYIALRKLAIILFQEGDVSRAYTYIKCAMEDAHFAKARFRMIEISETLPIITAAYEQQVNAEKRNLRKLLYFSLVLVAFLLLISFIVLQQIRKLKKAEIKLKNKTKEISIMNDQLKSLNDQLAESDHVKEVYIGYVFDICSSYINKLENFRLTVHKKLRSQKINDAILFTSSTKLFSDELKEFYQSFDAIFLGIFPNFIDDFNALLRDDKRIFPKGNEILTPELRVFALIRLGISDSGKIALILHYSPQTVYNYKLKLKNKAKSSKEDFFTSLQKIGK</sequence>
<protein>
    <recommendedName>
        <fullName evidence="4">DUF6377 domain-containing protein</fullName>
    </recommendedName>
</protein>
<keyword evidence="1" id="KW-0175">Coiled coil</keyword>
<dbReference type="Proteomes" id="UP000642809">
    <property type="component" value="Unassembled WGS sequence"/>
</dbReference>